<feature type="domain" description="TOD1/MUCI70 glycosyltransferase-like" evidence="2">
    <location>
        <begin position="54"/>
        <end position="205"/>
    </location>
</feature>
<dbReference type="InterPro" id="IPR013096">
    <property type="entry name" value="Cupin_2"/>
</dbReference>
<keyword evidence="5" id="KW-1185">Reference proteome</keyword>
<dbReference type="RefSeq" id="WP_367721895.1">
    <property type="nucleotide sequence ID" value="NZ_JBFOCI010000001.1"/>
</dbReference>
<dbReference type="Proteomes" id="UP001556196">
    <property type="component" value="Unassembled WGS sequence"/>
</dbReference>
<reference evidence="4 5" key="1">
    <citation type="submission" date="2024-06" db="EMBL/GenBank/DDBJ databases">
        <authorList>
            <person name="Tuo L."/>
        </authorList>
    </citation>
    <scope>NUCLEOTIDE SEQUENCE [LARGE SCALE GENOMIC DNA]</scope>
    <source>
        <strain evidence="4 5">ZMM04-5</strain>
    </source>
</reference>
<dbReference type="InterPro" id="IPR051610">
    <property type="entry name" value="GPI/OXD"/>
</dbReference>
<dbReference type="EMBL" id="JBFOCI010000001">
    <property type="protein sequence ID" value="MEW9804834.1"/>
    <property type="molecule type" value="Genomic_DNA"/>
</dbReference>
<gene>
    <name evidence="4" type="ORF">ABUE31_02390</name>
</gene>
<sequence length="806" mass="89416">MEDVTRLDIKRDERACVYTVLTGGYEVLNEQPVAGRSDLPFICFTDDPTLTSPTWQIRVVKPLFPADPVRSQRAIKLLPHKFLPDFDASLYIDNSVLLKVKPEEILQRYLASSPFALFWHSDRPTLTEEFHAVAHAGYDDVRRVAEQFAHYSATFPELLDNRPFWAAILLRRHADPLVRHTMEIWRDHVLRYSRRDQLSFNIACAITQMSPNTIIEDCRDSWMHSWPHVVDRKRVLAYGGGEAWMQPFEQYLPASQVGGVRDGMSAALSAMEAEIAALKASKSWRVTAPMRSAATAARRAAASIRSLPARRRAPPRRVRGAETLAPPEEAAQFAREGYVGPRQLLTAEQCRLILDHYRHGGIRANPQWPKDLADRDPLFYDLANRPAIVATVERLLGHRAVVWGASVIEREPGQVHRIHTDIESAAPEGGHVSVWIGLEGTSRDSALQLISRSHTLGTPVQKEFFDRKQDRAKTADATVLEWARSKNPDAKLVQPSMADGDALFFDGRLWHGSRNTGSDKRTALLLQYAKAGTKVAIQEVGASDWPFRMSGETARCLPVDGSSAPGNASNPHNGRPLASVLDAGDRFVPVAEGFKPYHLLRGATPNVSDMESHVSVLSPGHSPHPPHHHVEEELLIVLDGEAELIIPDTADPAGARVERLTAGGIAYYPAYQYHTIRNVSSRPVTYLMYKWRAAPKETSGQLGTTILHTNQVQMPDRPMAVSGLMESPTGYLSKLHAHLTTMKPGAGYDDHVDDHDVAIIVFDGTVDTLGKRIGPMGTAFSPAGEPHGLRNSGDVDARYLVFEFHA</sequence>
<evidence type="ECO:0000313" key="4">
    <source>
        <dbReference type="EMBL" id="MEW9804834.1"/>
    </source>
</evidence>
<comment type="caution">
    <text evidence="4">The sequence shown here is derived from an EMBL/GenBank/DDBJ whole genome shotgun (WGS) entry which is preliminary data.</text>
</comment>
<feature type="domain" description="Cupin type-2" evidence="3">
    <location>
        <begin position="616"/>
        <end position="688"/>
    </location>
</feature>
<accession>A0ABV3QUU7</accession>
<organism evidence="4 5">
    <name type="scientific">Mesorhizobium marinum</name>
    <dbReference type="NCBI Taxonomy" id="3228790"/>
    <lineage>
        <taxon>Bacteria</taxon>
        <taxon>Pseudomonadati</taxon>
        <taxon>Pseudomonadota</taxon>
        <taxon>Alphaproteobacteria</taxon>
        <taxon>Hyphomicrobiales</taxon>
        <taxon>Phyllobacteriaceae</taxon>
        <taxon>Mesorhizobium</taxon>
    </lineage>
</organism>
<name>A0ABV3QUU7_9HYPH</name>
<dbReference type="InterPro" id="IPR014710">
    <property type="entry name" value="RmlC-like_jellyroll"/>
</dbReference>
<protein>
    <submittedName>
        <fullName evidence="4">Cupin domain-containing protein</fullName>
    </submittedName>
</protein>
<dbReference type="Pfam" id="PF07883">
    <property type="entry name" value="Cupin_2"/>
    <property type="match status" value="1"/>
</dbReference>
<dbReference type="PANTHER" id="PTHR35848">
    <property type="entry name" value="OXALATE-BINDING PROTEIN"/>
    <property type="match status" value="1"/>
</dbReference>
<dbReference type="InterPro" id="IPR008775">
    <property type="entry name" value="Phytyl_CoA_dOase-like"/>
</dbReference>
<dbReference type="Gene3D" id="2.60.120.10">
    <property type="entry name" value="Jelly Rolls"/>
    <property type="match status" value="2"/>
</dbReference>
<evidence type="ECO:0000259" key="3">
    <source>
        <dbReference type="Pfam" id="PF07883"/>
    </source>
</evidence>
<dbReference type="Pfam" id="PF04765">
    <property type="entry name" value="TOD1_MUCI70"/>
    <property type="match status" value="1"/>
</dbReference>
<dbReference type="Pfam" id="PF05721">
    <property type="entry name" value="PhyH"/>
    <property type="match status" value="1"/>
</dbReference>
<dbReference type="Gene3D" id="2.60.120.620">
    <property type="entry name" value="q2cbj1_9rhob like domain"/>
    <property type="match status" value="1"/>
</dbReference>
<evidence type="ECO:0000256" key="1">
    <source>
        <dbReference type="ARBA" id="ARBA00022723"/>
    </source>
</evidence>
<dbReference type="SUPFAM" id="SSF51182">
    <property type="entry name" value="RmlC-like cupins"/>
    <property type="match status" value="2"/>
</dbReference>
<dbReference type="SUPFAM" id="SSF51197">
    <property type="entry name" value="Clavaminate synthase-like"/>
    <property type="match status" value="1"/>
</dbReference>
<dbReference type="InterPro" id="IPR048354">
    <property type="entry name" value="TOD1_MUCI70_glycTrfase_dom"/>
</dbReference>
<proteinExistence type="predicted"/>
<evidence type="ECO:0000259" key="2">
    <source>
        <dbReference type="Pfam" id="PF04765"/>
    </source>
</evidence>
<keyword evidence="1" id="KW-0479">Metal-binding</keyword>
<evidence type="ECO:0000313" key="5">
    <source>
        <dbReference type="Proteomes" id="UP001556196"/>
    </source>
</evidence>
<dbReference type="InterPro" id="IPR011051">
    <property type="entry name" value="RmlC_Cupin_sf"/>
</dbReference>